<comment type="subcellular location">
    <subcellularLocation>
        <location evidence="1">Membrane</location>
        <topology evidence="1">Multi-pass membrane protein</topology>
    </subcellularLocation>
</comment>
<dbReference type="EMBL" id="AE000513">
    <property type="protein sequence ID" value="AAF11880.1"/>
    <property type="molecule type" value="Genomic_DNA"/>
</dbReference>
<evidence type="ECO:0000259" key="7">
    <source>
        <dbReference type="Pfam" id="PF05154"/>
    </source>
</evidence>
<dbReference type="PIR" id="H75286">
    <property type="entry name" value="H75286"/>
</dbReference>
<organism evidence="8 9">
    <name type="scientific">Deinococcus radiodurans (strain ATCC 13939 / DSM 20539 / JCM 16871 / CCUG 27074 / LMG 4051 / NBRC 15346 / NCIMB 9279 / VKM B-1422 / R1)</name>
    <dbReference type="NCBI Taxonomy" id="243230"/>
    <lineage>
        <taxon>Bacteria</taxon>
        <taxon>Thermotogati</taxon>
        <taxon>Deinococcota</taxon>
        <taxon>Deinococci</taxon>
        <taxon>Deinococcales</taxon>
        <taxon>Deinococcaceae</taxon>
        <taxon>Deinococcus</taxon>
    </lineage>
</organism>
<dbReference type="KEGG" id="dra:DR_2326"/>
<dbReference type="HOGENOM" id="CLU_093416_0_0_0"/>
<dbReference type="Pfam" id="PF05154">
    <property type="entry name" value="TM2"/>
    <property type="match status" value="1"/>
</dbReference>
<feature type="transmembrane region" description="Helical" evidence="6">
    <location>
        <begin position="266"/>
        <end position="290"/>
    </location>
</feature>
<proteinExistence type="predicted"/>
<dbReference type="InParanoid" id="Q9RS03"/>
<feature type="region of interest" description="Disordered" evidence="5">
    <location>
        <begin position="1"/>
        <end position="198"/>
    </location>
</feature>
<name>Q9RS03_DEIRA</name>
<feature type="domain" description="TM2" evidence="7">
    <location>
        <begin position="210"/>
        <end position="253"/>
    </location>
</feature>
<dbReference type="InterPro" id="IPR007829">
    <property type="entry name" value="TM2"/>
</dbReference>
<evidence type="ECO:0000256" key="5">
    <source>
        <dbReference type="SAM" id="MobiDB-lite"/>
    </source>
</evidence>
<evidence type="ECO:0000256" key="6">
    <source>
        <dbReference type="SAM" id="Phobius"/>
    </source>
</evidence>
<dbReference type="PaxDb" id="243230-DR_2326"/>
<evidence type="ECO:0000256" key="3">
    <source>
        <dbReference type="ARBA" id="ARBA00022989"/>
    </source>
</evidence>
<feature type="transmembrane region" description="Helical" evidence="6">
    <location>
        <begin position="239"/>
        <end position="260"/>
    </location>
</feature>
<dbReference type="PATRIC" id="fig|243230.17.peg.2555"/>
<feature type="compositionally biased region" description="Basic and acidic residues" evidence="5">
    <location>
        <begin position="18"/>
        <end position="30"/>
    </location>
</feature>
<evidence type="ECO:0000256" key="1">
    <source>
        <dbReference type="ARBA" id="ARBA00004141"/>
    </source>
</evidence>
<evidence type="ECO:0000256" key="4">
    <source>
        <dbReference type="ARBA" id="ARBA00023136"/>
    </source>
</evidence>
<dbReference type="AlphaFoldDB" id="Q9RS03"/>
<feature type="compositionally biased region" description="Basic and acidic residues" evidence="5">
    <location>
        <begin position="148"/>
        <end position="159"/>
    </location>
</feature>
<keyword evidence="4 6" id="KW-0472">Membrane</keyword>
<feature type="transmembrane region" description="Helical" evidence="6">
    <location>
        <begin position="213"/>
        <end position="232"/>
    </location>
</feature>
<dbReference type="Proteomes" id="UP000002524">
    <property type="component" value="Chromosome 1"/>
</dbReference>
<dbReference type="OrthoDB" id="9816361at2"/>
<sequence>MPGFSHFISSGRLARQRKGLDFRPVAEGERGPVFSPTPPFGGRNSGPVRRVLSVMTDKDRDAGPSGNAPSWVDEVLSSSSSAPRPVEGRHGQTADPAQNPAGTAPGSGWDHWPQTDAARDLRLPGDPPRPAPPSFDSDDWAARATGGEVRDPQGRDPQESRTTVYSAAPQTDAWGDPVRPAPPAPVKPVRGQMGQSNGPAGLPVREDIAQKKLIAGLLGIFLGSLGVHKFYLGQNGAGLLMLGVNIGVWVLAIVLSLLTLGLGAIILFPLAGFVTSVLGVIGLIEGILYLTKSDADFQRDYLYGNKAWF</sequence>
<keyword evidence="2 6" id="KW-0812">Transmembrane</keyword>
<feature type="compositionally biased region" description="Polar residues" evidence="5">
    <location>
        <begin position="160"/>
        <end position="169"/>
    </location>
</feature>
<dbReference type="STRING" id="243230.DR_2326"/>
<keyword evidence="3 6" id="KW-1133">Transmembrane helix</keyword>
<keyword evidence="9" id="KW-1185">Reference proteome</keyword>
<protein>
    <recommendedName>
        <fullName evidence="7">TM2 domain-containing protein</fullName>
    </recommendedName>
</protein>
<dbReference type="eggNOG" id="COG2314">
    <property type="taxonomic scope" value="Bacteria"/>
</dbReference>
<dbReference type="GO" id="GO:0016020">
    <property type="term" value="C:membrane"/>
    <property type="evidence" value="ECO:0007669"/>
    <property type="project" value="UniProtKB-SubCell"/>
</dbReference>
<gene>
    <name evidence="8" type="ordered locus">DR_2326</name>
</gene>
<evidence type="ECO:0000313" key="9">
    <source>
        <dbReference type="Proteomes" id="UP000002524"/>
    </source>
</evidence>
<dbReference type="EnsemblBacteria" id="AAF11880">
    <property type="protein sequence ID" value="AAF11880"/>
    <property type="gene ID" value="DR_2326"/>
</dbReference>
<evidence type="ECO:0000313" key="8">
    <source>
        <dbReference type="EMBL" id="AAF11880.1"/>
    </source>
</evidence>
<accession>Q9RS03</accession>
<reference evidence="8 9" key="1">
    <citation type="journal article" date="1999" name="Science">
        <title>Genome sequence of the radioresistant bacterium Deinococcus radiodurans R1.</title>
        <authorList>
            <person name="White O."/>
            <person name="Eisen J.A."/>
            <person name="Heidelberg J.F."/>
            <person name="Hickey E.K."/>
            <person name="Peterson J.D."/>
            <person name="Dodson R.J."/>
            <person name="Haft D.H."/>
            <person name="Gwinn M.L."/>
            <person name="Nelson W.C."/>
            <person name="Richardson D.L."/>
            <person name="Moffat K.S."/>
            <person name="Qin H."/>
            <person name="Jiang L."/>
            <person name="Pamphile W."/>
            <person name="Crosby M."/>
            <person name="Shen M."/>
            <person name="Vamathevan J.J."/>
            <person name="Lam P."/>
            <person name="McDonald L."/>
            <person name="Utterback T."/>
            <person name="Zalewski C."/>
            <person name="Makarova K.S."/>
            <person name="Aravind L."/>
            <person name="Daly M.J."/>
            <person name="Minton K.W."/>
            <person name="Fleischmann R.D."/>
            <person name="Ketchum K.A."/>
            <person name="Nelson K.E."/>
            <person name="Salzberg S."/>
            <person name="Smith H.O."/>
            <person name="Venter J.C."/>
            <person name="Fraser C.M."/>
        </authorList>
    </citation>
    <scope>NUCLEOTIDE SEQUENCE [LARGE SCALE GENOMIC DNA]</scope>
    <source>
        <strain evidence="9">ATCC 13939 / DSM 20539 / JCM 16871 / LMG 4051 / NBRC 15346 / NCIMB 9279 / R1 / VKM B-1422</strain>
    </source>
</reference>
<evidence type="ECO:0000256" key="2">
    <source>
        <dbReference type="ARBA" id="ARBA00022692"/>
    </source>
</evidence>